<dbReference type="Gene3D" id="3.30.750.44">
    <property type="match status" value="1"/>
</dbReference>
<dbReference type="SMART" id="SM00245">
    <property type="entry name" value="TSPc"/>
    <property type="match status" value="1"/>
</dbReference>
<dbReference type="SUPFAM" id="SSF52096">
    <property type="entry name" value="ClpP/crotonase"/>
    <property type="match status" value="1"/>
</dbReference>
<dbReference type="PANTHER" id="PTHR11261">
    <property type="entry name" value="INTERPHOTORECEPTOR RETINOID-BINDING PROTEIN"/>
    <property type="match status" value="1"/>
</dbReference>
<dbReference type="EMBL" id="CP059732">
    <property type="protein sequence ID" value="QMW02494.1"/>
    <property type="molecule type" value="Genomic_DNA"/>
</dbReference>
<dbReference type="CDD" id="cd07563">
    <property type="entry name" value="Peptidase_S41_IRBP"/>
    <property type="match status" value="1"/>
</dbReference>
<dbReference type="Proteomes" id="UP000515369">
    <property type="component" value="Chromosome"/>
</dbReference>
<dbReference type="Gene3D" id="3.90.226.10">
    <property type="entry name" value="2-enoyl-CoA Hydratase, Chain A, domain 1"/>
    <property type="match status" value="1"/>
</dbReference>
<dbReference type="Pfam" id="PF03572">
    <property type="entry name" value="Peptidase_S41"/>
    <property type="match status" value="1"/>
</dbReference>
<reference evidence="2 3" key="1">
    <citation type="submission" date="2020-07" db="EMBL/GenBank/DDBJ databases">
        <title>Spirosoma foliorum sp. nov., isolated from the leaves on the Nejang mountain Korea, Republic of.</title>
        <authorList>
            <person name="Ho H."/>
            <person name="Lee Y.-J."/>
            <person name="Nurcahyanto D.-A."/>
            <person name="Kim S.-G."/>
        </authorList>
    </citation>
    <scope>NUCLEOTIDE SEQUENCE [LARGE SCALE GENOMIC DNA]</scope>
    <source>
        <strain evidence="2 3">PL0136</strain>
    </source>
</reference>
<dbReference type="PANTHER" id="PTHR11261:SF3">
    <property type="entry name" value="RETINOL-BINDING PROTEIN 3"/>
    <property type="match status" value="1"/>
</dbReference>
<protein>
    <submittedName>
        <fullName evidence="2">S41 family peptidase</fullName>
    </submittedName>
</protein>
<dbReference type="InterPro" id="IPR005151">
    <property type="entry name" value="Tail-specific_protease"/>
</dbReference>
<dbReference type="Pfam" id="PF11918">
    <property type="entry name" value="Peptidase_S41_N"/>
    <property type="match status" value="1"/>
</dbReference>
<organism evidence="2 3">
    <name type="scientific">Spirosoma foliorum</name>
    <dbReference type="NCBI Taxonomy" id="2710596"/>
    <lineage>
        <taxon>Bacteria</taxon>
        <taxon>Pseudomonadati</taxon>
        <taxon>Bacteroidota</taxon>
        <taxon>Cytophagia</taxon>
        <taxon>Cytophagales</taxon>
        <taxon>Cytophagaceae</taxon>
        <taxon>Spirosoma</taxon>
    </lineage>
</organism>
<feature type="domain" description="Tail specific protease" evidence="1">
    <location>
        <begin position="97"/>
        <end position="297"/>
    </location>
</feature>
<dbReference type="KEGG" id="sfol:H3H32_32070"/>
<evidence type="ECO:0000259" key="1">
    <source>
        <dbReference type="SMART" id="SM00245"/>
    </source>
</evidence>
<dbReference type="InterPro" id="IPR029045">
    <property type="entry name" value="ClpP/crotonase-like_dom_sf"/>
</dbReference>
<gene>
    <name evidence="2" type="ORF">H3H32_32070</name>
</gene>
<evidence type="ECO:0000313" key="3">
    <source>
        <dbReference type="Proteomes" id="UP000515369"/>
    </source>
</evidence>
<name>A0A7G5GUF2_9BACT</name>
<dbReference type="RefSeq" id="WP_182459800.1">
    <property type="nucleotide sequence ID" value="NZ_CP059732.1"/>
</dbReference>
<dbReference type="GO" id="GO:0006508">
    <property type="term" value="P:proteolysis"/>
    <property type="evidence" value="ECO:0007669"/>
    <property type="project" value="InterPro"/>
</dbReference>
<keyword evidence="3" id="KW-1185">Reference proteome</keyword>
<sequence>MRTSLIAQPSLSEQEKIAVIQSVSKIMQQAYVFPNVGQRMATQLTANLTNKLYRKLDDPVAFAARLTDDLVSVSHDKHIRVFFDPEWVKAAKTAVTKQDSLAVLYRDLASWKKDNFGFKAINVLPGNIGYLKLDAMMDVKFGGETGVAAMNYLSNVDALIIDLRENHGGSNMGSLIASYLFDGEPVQLAELHLREGNKIIQEWTLAHVPGKRMPDTPVYILTSNFTFSAAEAIAQRLKVLKRAITIGEKSGGGAHITEQRVATDRFCVFVPFGRSIGDPTKETDWEGVGVIPDISVPANDAFDTAYQLALSNLSKTSSGSTVNYQWYLENANAKATAVSLPVTLLDSYAGDYADMKIRINEGRLTFQKGKQMIYRLTPINSETFLVEGMPYLRLKFIKENNRVSTLIRVYDNGMERKSNRVE</sequence>
<accession>A0A7G5GUF2</accession>
<dbReference type="AlphaFoldDB" id="A0A7G5GUF2"/>
<dbReference type="GO" id="GO:0008236">
    <property type="term" value="F:serine-type peptidase activity"/>
    <property type="evidence" value="ECO:0007669"/>
    <property type="project" value="InterPro"/>
</dbReference>
<evidence type="ECO:0000313" key="2">
    <source>
        <dbReference type="EMBL" id="QMW02494.1"/>
    </source>
</evidence>
<proteinExistence type="predicted"/>